<dbReference type="PROSITE" id="PS50837">
    <property type="entry name" value="NACHT"/>
    <property type="match status" value="1"/>
</dbReference>
<dbReference type="InterPro" id="IPR055496">
    <property type="entry name" value="DUF7068"/>
</dbReference>
<organism evidence="3 4">
    <name type="scientific">Oidiodendron maius (strain Zn)</name>
    <dbReference type="NCBI Taxonomy" id="913774"/>
    <lineage>
        <taxon>Eukaryota</taxon>
        <taxon>Fungi</taxon>
        <taxon>Dikarya</taxon>
        <taxon>Ascomycota</taxon>
        <taxon>Pezizomycotina</taxon>
        <taxon>Leotiomycetes</taxon>
        <taxon>Leotiomycetes incertae sedis</taxon>
        <taxon>Myxotrichaceae</taxon>
        <taxon>Oidiodendron</taxon>
    </lineage>
</organism>
<dbReference type="AlphaFoldDB" id="A0A0C3CC93"/>
<reference evidence="4" key="2">
    <citation type="submission" date="2015-01" db="EMBL/GenBank/DDBJ databases">
        <title>Evolutionary Origins and Diversification of the Mycorrhizal Mutualists.</title>
        <authorList>
            <consortium name="DOE Joint Genome Institute"/>
            <consortium name="Mycorrhizal Genomics Consortium"/>
            <person name="Kohler A."/>
            <person name="Kuo A."/>
            <person name="Nagy L.G."/>
            <person name="Floudas D."/>
            <person name="Copeland A."/>
            <person name="Barry K.W."/>
            <person name="Cichocki N."/>
            <person name="Veneault-Fourrey C."/>
            <person name="LaButti K."/>
            <person name="Lindquist E.A."/>
            <person name="Lipzen A."/>
            <person name="Lundell T."/>
            <person name="Morin E."/>
            <person name="Murat C."/>
            <person name="Riley R."/>
            <person name="Ohm R."/>
            <person name="Sun H."/>
            <person name="Tunlid A."/>
            <person name="Henrissat B."/>
            <person name="Grigoriev I.V."/>
            <person name="Hibbett D.S."/>
            <person name="Martin F."/>
        </authorList>
    </citation>
    <scope>NUCLEOTIDE SEQUENCE [LARGE SCALE GENOMIC DNA]</scope>
    <source>
        <strain evidence="4">Zn</strain>
    </source>
</reference>
<dbReference type="InterPro" id="IPR027417">
    <property type="entry name" value="P-loop_NTPase"/>
</dbReference>
<dbReference type="Gene3D" id="3.40.50.300">
    <property type="entry name" value="P-loop containing nucleotide triphosphate hydrolases"/>
    <property type="match status" value="1"/>
</dbReference>
<name>A0A0C3CC93_OIDMZ</name>
<dbReference type="Pfam" id="PF13646">
    <property type="entry name" value="HEAT_2"/>
    <property type="match status" value="2"/>
</dbReference>
<sequence length="1152" mass="130172">MGRRFGIASSRETVEKSAEQTMQWSSDWRDREVKTSLCECADQFLNILHQHRQHANERHRPLVLIGHSLGSIVIQQALVNAVHERDFTDLRLSVAGIIFLGAPFQGSDVAGFGTWLARLSGLDPTLLQVLRKGSQEIYQLSRYFYGSYIDYDIICFYEGKDTTFGGLLHTPVVSSQSASLLLKRRMALDTDHSGLNKFSGEDDENFALVLPEIQRIVRDGPSIVAERHRAWDTGARRQGKVPGTYEGSLLKQADDWIRNRYYTQARLKIERLSGDRLSMDQCYINLAITEQSGRDEDRSEGELDIEDTLPHSSPFSLSARLKVETPAENIQVELPTLFNPRKRPDGKTTQPRRILIRGQAGVGKTTLCKKMVHDFIRGTWSDLFDRILWIPLRNLKRQPDKGYTLVALFLRDFFSNTPHREDLAKTLEEALDTTKFGRTLLLLDGLDEVSDGLNINSDMNQFLEFLLGQPNVVITSRPSARLPHHLHPDLELETVGFYQDQVECYLEKTFGDSQKVHKIQSFLQDHLLMQSLVRIPIQLDALCYIWDEDSQSGLETMTDIYRAIEHSLFKKDIVRLGKIHNEIDIKSASRSRVEEFVRDEVSLLEGLAFTGLDNDIIDFNSEHRNAVADHFTPSLLLDKTLPCLSFLRTSDSSLQNRSPTYHFLHLTYQEYFAARYFVRQWMSGQNLKWLEFKTQETRLGGLVNYPLKEYTLVEYLQKYKYHARFDIFWRFVAGLLQAKVGDTQLCRLFRTIEEEPRDLLGPVHQRLIMRCLSEVTPSQETPEFNRLRKGLEGQLKQWLLFECEFNRSMELGIETECPDHLFPSLVRRESVALIVLMALKRRSRISMDIVDQVAAWLKDDSSADIKIAAFKVLVNHHKSVPENMFSNLILLLQDSNSKMRSKAAFALSEQSTLPEAILTALISLCQDSESEVRWNAAIALGKQSTLPEAILTGLISLCQDSDCLVRSSAADALGQQSILPEAALIALVLLCQDSESSQSTLPESALMALVSLFQDSESSVRLRVAGALGRQSTLPEAALMVLIPLCQDSESSVRSRAAEALGRQSTLPEAALMVLTSLCQDSDCLVRSSAADALGRQSILPESALIALVSLCQDSESGVRCTYFEPGLEEVFMTNSAAIYGEEIFILLRVKG</sequence>
<dbReference type="InParanoid" id="A0A0C3CC93"/>
<dbReference type="InterPro" id="IPR011989">
    <property type="entry name" value="ARM-like"/>
</dbReference>
<dbReference type="InterPro" id="IPR016024">
    <property type="entry name" value="ARM-type_fold"/>
</dbReference>
<keyword evidence="4" id="KW-1185">Reference proteome</keyword>
<proteinExistence type="predicted"/>
<dbReference type="SUPFAM" id="SSF53474">
    <property type="entry name" value="alpha/beta-Hydrolases"/>
    <property type="match status" value="1"/>
</dbReference>
<evidence type="ECO:0000259" key="2">
    <source>
        <dbReference type="PROSITE" id="PS50837"/>
    </source>
</evidence>
<accession>A0A0C3CC93</accession>
<dbReference type="PANTHER" id="PTHR46312:SF2">
    <property type="entry name" value="NUCLEOTIDE-BINDING OLIGOMERIZATION DOMAIN-CONTAINING PROTEIN 2-LIKE"/>
    <property type="match status" value="1"/>
</dbReference>
<evidence type="ECO:0000313" key="3">
    <source>
        <dbReference type="EMBL" id="KIM96543.1"/>
    </source>
</evidence>
<dbReference type="Gene3D" id="1.25.10.10">
    <property type="entry name" value="Leucine-rich Repeat Variant"/>
    <property type="match status" value="2"/>
</dbReference>
<dbReference type="Pfam" id="PF05729">
    <property type="entry name" value="NACHT"/>
    <property type="match status" value="1"/>
</dbReference>
<evidence type="ECO:0000313" key="4">
    <source>
        <dbReference type="Proteomes" id="UP000054321"/>
    </source>
</evidence>
<evidence type="ECO:0000256" key="1">
    <source>
        <dbReference type="SAM" id="MobiDB-lite"/>
    </source>
</evidence>
<dbReference type="HOGENOM" id="CLU_003175_1_0_1"/>
<dbReference type="InterPro" id="IPR007111">
    <property type="entry name" value="NACHT_NTPase"/>
</dbReference>
<feature type="region of interest" description="Disordered" evidence="1">
    <location>
        <begin position="1"/>
        <end position="21"/>
    </location>
</feature>
<dbReference type="Pfam" id="PF23238">
    <property type="entry name" value="DUF7068"/>
    <property type="match status" value="1"/>
</dbReference>
<feature type="domain" description="NACHT" evidence="2">
    <location>
        <begin position="352"/>
        <end position="486"/>
    </location>
</feature>
<dbReference type="Proteomes" id="UP000054321">
    <property type="component" value="Unassembled WGS sequence"/>
</dbReference>
<dbReference type="SUPFAM" id="SSF48371">
    <property type="entry name" value="ARM repeat"/>
    <property type="match status" value="1"/>
</dbReference>
<dbReference type="PANTHER" id="PTHR46312">
    <property type="entry name" value="NACHT DOMAIN-CONTAINING PROTEIN"/>
    <property type="match status" value="1"/>
</dbReference>
<dbReference type="STRING" id="913774.A0A0C3CC93"/>
<gene>
    <name evidence="3" type="ORF">OIDMADRAFT_33184</name>
</gene>
<dbReference type="SUPFAM" id="SSF52540">
    <property type="entry name" value="P-loop containing nucleoside triphosphate hydrolases"/>
    <property type="match status" value="1"/>
</dbReference>
<protein>
    <recommendedName>
        <fullName evidence="2">NACHT domain-containing protein</fullName>
    </recommendedName>
</protein>
<reference evidence="3 4" key="1">
    <citation type="submission" date="2014-04" db="EMBL/GenBank/DDBJ databases">
        <authorList>
            <consortium name="DOE Joint Genome Institute"/>
            <person name="Kuo A."/>
            <person name="Martino E."/>
            <person name="Perotto S."/>
            <person name="Kohler A."/>
            <person name="Nagy L.G."/>
            <person name="Floudas D."/>
            <person name="Copeland A."/>
            <person name="Barry K.W."/>
            <person name="Cichocki N."/>
            <person name="Veneault-Fourrey C."/>
            <person name="LaButti K."/>
            <person name="Lindquist E.A."/>
            <person name="Lipzen A."/>
            <person name="Lundell T."/>
            <person name="Morin E."/>
            <person name="Murat C."/>
            <person name="Sun H."/>
            <person name="Tunlid A."/>
            <person name="Henrissat B."/>
            <person name="Grigoriev I.V."/>
            <person name="Hibbett D.S."/>
            <person name="Martin F."/>
            <person name="Nordberg H.P."/>
            <person name="Cantor M.N."/>
            <person name="Hua S.X."/>
        </authorList>
    </citation>
    <scope>NUCLEOTIDE SEQUENCE [LARGE SCALE GENOMIC DNA]</scope>
    <source>
        <strain evidence="3 4">Zn</strain>
    </source>
</reference>
<dbReference type="InterPro" id="IPR029058">
    <property type="entry name" value="AB_hydrolase_fold"/>
</dbReference>
<dbReference type="Gene3D" id="3.40.50.1820">
    <property type="entry name" value="alpha/beta hydrolase"/>
    <property type="match status" value="1"/>
</dbReference>
<dbReference type="OrthoDB" id="3562400at2759"/>
<dbReference type="EMBL" id="KN832884">
    <property type="protein sequence ID" value="KIM96543.1"/>
    <property type="molecule type" value="Genomic_DNA"/>
</dbReference>